<dbReference type="PRINTS" id="PR00778">
    <property type="entry name" value="HTHARSR"/>
</dbReference>
<dbReference type="Pfam" id="PF01022">
    <property type="entry name" value="HTH_5"/>
    <property type="match status" value="1"/>
</dbReference>
<dbReference type="EMBL" id="CP088295">
    <property type="protein sequence ID" value="UUY03324.1"/>
    <property type="molecule type" value="Genomic_DNA"/>
</dbReference>
<keyword evidence="3" id="KW-0804">Transcription</keyword>
<dbReference type="InterPro" id="IPR051081">
    <property type="entry name" value="HTH_MetalResp_TranReg"/>
</dbReference>
<dbReference type="PANTHER" id="PTHR33154">
    <property type="entry name" value="TRANSCRIPTIONAL REGULATOR, ARSR FAMILY"/>
    <property type="match status" value="1"/>
</dbReference>
<dbReference type="InterPro" id="IPR001845">
    <property type="entry name" value="HTH_ArsR_DNA-bd_dom"/>
</dbReference>
<keyword evidence="6" id="KW-1185">Reference proteome</keyword>
<dbReference type="SMART" id="SM00418">
    <property type="entry name" value="HTH_ARSR"/>
    <property type="match status" value="1"/>
</dbReference>
<keyword evidence="1" id="KW-0805">Transcription regulation</keyword>
<accession>A0ABY5PF70</accession>
<evidence type="ECO:0000259" key="4">
    <source>
        <dbReference type="PROSITE" id="PS50987"/>
    </source>
</evidence>
<dbReference type="InterPro" id="IPR011991">
    <property type="entry name" value="ArsR-like_HTH"/>
</dbReference>
<evidence type="ECO:0000313" key="5">
    <source>
        <dbReference type="EMBL" id="UUY03324.1"/>
    </source>
</evidence>
<evidence type="ECO:0000256" key="1">
    <source>
        <dbReference type="ARBA" id="ARBA00023015"/>
    </source>
</evidence>
<sequence>MTSTPTLPGPAASACCAPPAGPAPDLDAERIAVVAKALAEPLRVRILDTLRRNPEPVCQCELIALFDVKQSLLSHHLRKLADAGLVDIERRHKWAYYSIHPAAFQELHAWLS</sequence>
<reference evidence="6" key="1">
    <citation type="submission" date="2021-11" db="EMBL/GenBank/DDBJ databases">
        <title>Cultivation dependent microbiological survey of springs from the worlds oldest radium mine currently devoted to the extraction of radon-saturated water.</title>
        <authorList>
            <person name="Kapinusova G."/>
            <person name="Smrhova T."/>
            <person name="Strejcek M."/>
            <person name="Suman J."/>
            <person name="Jani K."/>
            <person name="Pajer P."/>
            <person name="Uhlik O."/>
        </authorList>
    </citation>
    <scope>NUCLEOTIDE SEQUENCE [LARGE SCALE GENOMIC DNA]</scope>
    <source>
        <strain evidence="6">J379</strain>
    </source>
</reference>
<keyword evidence="2" id="KW-0238">DNA-binding</keyword>
<gene>
    <name evidence="5" type="ORF">LRS13_22060</name>
</gene>
<dbReference type="Proteomes" id="UP001058860">
    <property type="component" value="Chromosome"/>
</dbReference>
<dbReference type="CDD" id="cd00090">
    <property type="entry name" value="HTH_ARSR"/>
    <property type="match status" value="1"/>
</dbReference>
<dbReference type="PANTHER" id="PTHR33154:SF18">
    <property type="entry name" value="ARSENICAL RESISTANCE OPERON REPRESSOR"/>
    <property type="match status" value="1"/>
</dbReference>
<name>A0ABY5PF70_9ACTN</name>
<dbReference type="Gene3D" id="1.10.10.10">
    <property type="entry name" value="Winged helix-like DNA-binding domain superfamily/Winged helix DNA-binding domain"/>
    <property type="match status" value="1"/>
</dbReference>
<dbReference type="NCBIfam" id="NF033788">
    <property type="entry name" value="HTH_metalloreg"/>
    <property type="match status" value="1"/>
</dbReference>
<evidence type="ECO:0000313" key="6">
    <source>
        <dbReference type="Proteomes" id="UP001058860"/>
    </source>
</evidence>
<protein>
    <submittedName>
        <fullName evidence="5">Metalloregulator ArsR/SmtB family transcription factor</fullName>
    </submittedName>
</protein>
<dbReference type="RefSeq" id="WP_353863833.1">
    <property type="nucleotide sequence ID" value="NZ_CP088295.1"/>
</dbReference>
<evidence type="ECO:0000256" key="3">
    <source>
        <dbReference type="ARBA" id="ARBA00023163"/>
    </source>
</evidence>
<dbReference type="InterPro" id="IPR036388">
    <property type="entry name" value="WH-like_DNA-bd_sf"/>
</dbReference>
<organism evidence="5 6">
    <name type="scientific">Svornostia abyssi</name>
    <dbReference type="NCBI Taxonomy" id="2898438"/>
    <lineage>
        <taxon>Bacteria</taxon>
        <taxon>Bacillati</taxon>
        <taxon>Actinomycetota</taxon>
        <taxon>Thermoleophilia</taxon>
        <taxon>Solirubrobacterales</taxon>
        <taxon>Baekduiaceae</taxon>
        <taxon>Svornostia</taxon>
    </lineage>
</organism>
<dbReference type="PROSITE" id="PS50987">
    <property type="entry name" value="HTH_ARSR_2"/>
    <property type="match status" value="1"/>
</dbReference>
<feature type="domain" description="HTH arsR-type" evidence="4">
    <location>
        <begin position="23"/>
        <end position="112"/>
    </location>
</feature>
<dbReference type="SUPFAM" id="SSF46785">
    <property type="entry name" value="Winged helix' DNA-binding domain"/>
    <property type="match status" value="1"/>
</dbReference>
<evidence type="ECO:0000256" key="2">
    <source>
        <dbReference type="ARBA" id="ARBA00023125"/>
    </source>
</evidence>
<proteinExistence type="predicted"/>
<dbReference type="InterPro" id="IPR036390">
    <property type="entry name" value="WH_DNA-bd_sf"/>
</dbReference>